<feature type="region of interest" description="Disordered" evidence="1">
    <location>
        <begin position="1"/>
        <end position="55"/>
    </location>
</feature>
<protein>
    <recommendedName>
        <fullName evidence="4">Periplasmic heavy metal sensor</fullName>
    </recommendedName>
</protein>
<reference evidence="2 3" key="1">
    <citation type="journal article" date="2018" name="ISME J.">
        <title>A methanotrophic archaeon couples anaerobic oxidation of methane to Fe(III) reduction.</title>
        <authorList>
            <person name="Cai C."/>
            <person name="Leu A.O."/>
            <person name="Xie G.J."/>
            <person name="Guo J."/>
            <person name="Feng Y."/>
            <person name="Zhao J.X."/>
            <person name="Tyson G.W."/>
            <person name="Yuan Z."/>
            <person name="Hu S."/>
        </authorList>
    </citation>
    <scope>NUCLEOTIDE SEQUENCE [LARGE SCALE GENOMIC DNA]</scope>
    <source>
        <strain evidence="2">FeB_12</strain>
    </source>
</reference>
<proteinExistence type="predicted"/>
<gene>
    <name evidence="2" type="ORF">C3F09_04810</name>
</gene>
<dbReference type="EMBL" id="PQAP01000048">
    <property type="protein sequence ID" value="PWB73787.1"/>
    <property type="molecule type" value="Genomic_DNA"/>
</dbReference>
<accession>A0A855X2X3</accession>
<dbReference type="AlphaFoldDB" id="A0A855X2X3"/>
<dbReference type="Gene3D" id="1.20.120.1490">
    <property type="match status" value="1"/>
</dbReference>
<name>A0A855X2X3_9BACT</name>
<sequence>MLVAIGSAAAQDCPAQGRQNAQVCQRPEPGTEFAQNDSEFDRPVPPPGEMPPMGMPHGGRGRGFERLRMAKLIELLQLTDTQRAPFLEAFRKMRHQQREVERQRMEILDEMSQMLKSDRADEKMLNIKTDELSSLARERCAGMEEFVSATRAILTPTQVAKMAIFQERFDAAALRMLRDRMLHPGGPGGSGMSMPHDSFRDEP</sequence>
<dbReference type="Proteomes" id="UP000250918">
    <property type="component" value="Unassembled WGS sequence"/>
</dbReference>
<evidence type="ECO:0000256" key="1">
    <source>
        <dbReference type="SAM" id="MobiDB-lite"/>
    </source>
</evidence>
<organism evidence="2 3">
    <name type="scientific">candidate division GN15 bacterium</name>
    <dbReference type="NCBI Taxonomy" id="2072418"/>
    <lineage>
        <taxon>Bacteria</taxon>
        <taxon>candidate division GN15</taxon>
    </lineage>
</organism>
<feature type="compositionally biased region" description="Pro residues" evidence="1">
    <location>
        <begin position="43"/>
        <end position="54"/>
    </location>
</feature>
<evidence type="ECO:0000313" key="3">
    <source>
        <dbReference type="Proteomes" id="UP000250918"/>
    </source>
</evidence>
<feature type="region of interest" description="Disordered" evidence="1">
    <location>
        <begin position="182"/>
        <end position="203"/>
    </location>
</feature>
<comment type="caution">
    <text evidence="2">The sequence shown here is derived from an EMBL/GenBank/DDBJ whole genome shotgun (WGS) entry which is preliminary data.</text>
</comment>
<evidence type="ECO:0008006" key="4">
    <source>
        <dbReference type="Google" id="ProtNLM"/>
    </source>
</evidence>
<evidence type="ECO:0000313" key="2">
    <source>
        <dbReference type="EMBL" id="PWB73787.1"/>
    </source>
</evidence>